<dbReference type="EMBL" id="CASHSV030000311">
    <property type="protein sequence ID" value="CAJ2659925.1"/>
    <property type="molecule type" value="Genomic_DNA"/>
</dbReference>
<dbReference type="Proteomes" id="UP001177021">
    <property type="component" value="Unassembled WGS sequence"/>
</dbReference>
<reference evidence="1" key="1">
    <citation type="submission" date="2023-10" db="EMBL/GenBank/DDBJ databases">
        <authorList>
            <person name="Rodriguez Cubillos JULIANA M."/>
            <person name="De Vega J."/>
        </authorList>
    </citation>
    <scope>NUCLEOTIDE SEQUENCE</scope>
</reference>
<evidence type="ECO:0000313" key="2">
    <source>
        <dbReference type="Proteomes" id="UP001177021"/>
    </source>
</evidence>
<evidence type="ECO:0000313" key="1">
    <source>
        <dbReference type="EMBL" id="CAJ2659925.1"/>
    </source>
</evidence>
<keyword evidence="2" id="KW-1185">Reference proteome</keyword>
<comment type="caution">
    <text evidence="1">The sequence shown here is derived from an EMBL/GenBank/DDBJ whole genome shotgun (WGS) entry which is preliminary data.</text>
</comment>
<sequence length="171" mass="19734">MSAKMKMDNFSFDQLSANLLKDMNVRITLPMIMRVQLRVLDVLNWELPPVTAFCFLKHYYPYFKQSSGFKRRCINEIIVQAQGGHTFLQYKPYQIALSAFLAATKIAYPPKYYRIANPSNFHKIDDQEQLNECLNQMIDLCIRTNIQIEPAESGIKCSTCNSHSSTPRGNQ</sequence>
<name>A0ACB0KRW0_TRIPR</name>
<accession>A0ACB0KRW0</accession>
<gene>
    <name evidence="1" type="ORF">MILVUS5_LOCUS25987</name>
</gene>
<organism evidence="1 2">
    <name type="scientific">Trifolium pratense</name>
    <name type="common">Red clover</name>
    <dbReference type="NCBI Taxonomy" id="57577"/>
    <lineage>
        <taxon>Eukaryota</taxon>
        <taxon>Viridiplantae</taxon>
        <taxon>Streptophyta</taxon>
        <taxon>Embryophyta</taxon>
        <taxon>Tracheophyta</taxon>
        <taxon>Spermatophyta</taxon>
        <taxon>Magnoliopsida</taxon>
        <taxon>eudicotyledons</taxon>
        <taxon>Gunneridae</taxon>
        <taxon>Pentapetalae</taxon>
        <taxon>rosids</taxon>
        <taxon>fabids</taxon>
        <taxon>Fabales</taxon>
        <taxon>Fabaceae</taxon>
        <taxon>Papilionoideae</taxon>
        <taxon>50 kb inversion clade</taxon>
        <taxon>NPAAA clade</taxon>
        <taxon>Hologalegina</taxon>
        <taxon>IRL clade</taxon>
        <taxon>Trifolieae</taxon>
        <taxon>Trifolium</taxon>
    </lineage>
</organism>
<protein>
    <submittedName>
        <fullName evidence="1">Uncharacterized protein</fullName>
    </submittedName>
</protein>
<proteinExistence type="predicted"/>